<dbReference type="OrthoDB" id="3799601at2759"/>
<dbReference type="AlphaFoldDB" id="A0A6A6T541"/>
<protein>
    <submittedName>
        <fullName evidence="1">Uncharacterized protein</fullName>
    </submittedName>
</protein>
<gene>
    <name evidence="1" type="ORF">K491DRAFT_679128</name>
</gene>
<name>A0A6A6T541_9PLEO</name>
<organism evidence="1 2">
    <name type="scientific">Lophiostoma macrostomum CBS 122681</name>
    <dbReference type="NCBI Taxonomy" id="1314788"/>
    <lineage>
        <taxon>Eukaryota</taxon>
        <taxon>Fungi</taxon>
        <taxon>Dikarya</taxon>
        <taxon>Ascomycota</taxon>
        <taxon>Pezizomycotina</taxon>
        <taxon>Dothideomycetes</taxon>
        <taxon>Pleosporomycetidae</taxon>
        <taxon>Pleosporales</taxon>
        <taxon>Lophiostomataceae</taxon>
        <taxon>Lophiostoma</taxon>
    </lineage>
</organism>
<evidence type="ECO:0000313" key="1">
    <source>
        <dbReference type="EMBL" id="KAF2655169.1"/>
    </source>
</evidence>
<dbReference type="EMBL" id="MU004353">
    <property type="protein sequence ID" value="KAF2655169.1"/>
    <property type="molecule type" value="Genomic_DNA"/>
</dbReference>
<evidence type="ECO:0000313" key="2">
    <source>
        <dbReference type="Proteomes" id="UP000799324"/>
    </source>
</evidence>
<proteinExistence type="predicted"/>
<dbReference type="Proteomes" id="UP000799324">
    <property type="component" value="Unassembled WGS sequence"/>
</dbReference>
<reference evidence="1" key="1">
    <citation type="journal article" date="2020" name="Stud. Mycol.">
        <title>101 Dothideomycetes genomes: a test case for predicting lifestyles and emergence of pathogens.</title>
        <authorList>
            <person name="Haridas S."/>
            <person name="Albert R."/>
            <person name="Binder M."/>
            <person name="Bloem J."/>
            <person name="Labutti K."/>
            <person name="Salamov A."/>
            <person name="Andreopoulos B."/>
            <person name="Baker S."/>
            <person name="Barry K."/>
            <person name="Bills G."/>
            <person name="Bluhm B."/>
            <person name="Cannon C."/>
            <person name="Castanera R."/>
            <person name="Culley D."/>
            <person name="Daum C."/>
            <person name="Ezra D."/>
            <person name="Gonzalez J."/>
            <person name="Henrissat B."/>
            <person name="Kuo A."/>
            <person name="Liang C."/>
            <person name="Lipzen A."/>
            <person name="Lutzoni F."/>
            <person name="Magnuson J."/>
            <person name="Mondo S."/>
            <person name="Nolan M."/>
            <person name="Ohm R."/>
            <person name="Pangilinan J."/>
            <person name="Park H.-J."/>
            <person name="Ramirez L."/>
            <person name="Alfaro M."/>
            <person name="Sun H."/>
            <person name="Tritt A."/>
            <person name="Yoshinaga Y."/>
            <person name="Zwiers L.-H."/>
            <person name="Turgeon B."/>
            <person name="Goodwin S."/>
            <person name="Spatafora J."/>
            <person name="Crous P."/>
            <person name="Grigoriev I."/>
        </authorList>
    </citation>
    <scope>NUCLEOTIDE SEQUENCE</scope>
    <source>
        <strain evidence="1">CBS 122681</strain>
    </source>
</reference>
<keyword evidence="2" id="KW-1185">Reference proteome</keyword>
<sequence>MSSSTEESTLQSMPTGIKLRILRHCFDLPTGLHSDRYPILRKLRIDKISCIEKLGHLVPEALYKNNILVIKPVVACERISIPYPPPKLNNHVHKLEFVFAFAYSETELTRTQINWLRNLAEGRLGFDQLKSLRIVIPKPRLDSPEDTAGRILEGLESAGKIVFPVENLEFEFHPDLECSRIVPREGHRSYLSMMAHDIKSFLTTA</sequence>
<accession>A0A6A6T541</accession>